<keyword evidence="6 14" id="KW-0479">Metal-binding</keyword>
<dbReference type="PANTHER" id="PTHR10682:SF10">
    <property type="entry name" value="POLYNUCLEOTIDE ADENYLYLTRANSFERASE"/>
    <property type="match status" value="1"/>
</dbReference>
<dbReference type="SUPFAM" id="SSF81301">
    <property type="entry name" value="Nucleotidyltransferase"/>
    <property type="match status" value="1"/>
</dbReference>
<evidence type="ECO:0000256" key="14">
    <source>
        <dbReference type="PIRSR" id="PIRSR018425-2"/>
    </source>
</evidence>
<sequence>MKTTMCSDLRNNYSSQKYTQSAEDLLSLAINMTEPNSSSWRRTKELEDVLKNHDVFESEVESKHRIVVLNQLNTLVKQWVIDLSIARNMTPEEAVRVGGKIYTFGSYKLGVYHRGADIDALCVVPQHIHRSDYFTSFFELLKMQHEIKELRAIEEAFVPVLKMKFNNIEIDMLFARLELNEISEYLDLRDNMLLANLDPKCVRSLNGCRVTDQILRLVPNIENFRLALRAIRLWAKKKGIYSNILGYFGGVSWAILLARTCLLYPNADATILIEKFFLIFSLWKWPAPVYLKPPEDVNLGFPVWDRRVNILDRDHLMPIITPAYPEQNSTFNVSASSKAIIQESFDNGLLIIKEIMMGVTKWDALFEPAFFFGTLERNPYITLAHVHPEMFTPLKLNKTNHCCSVWFIGLAFKKGETLNIDLTDDIQIFIDTTKRQAEQIRLLKEDMTLEARYIKKRELKNFISPSLIKRKRKIVILL</sequence>
<dbReference type="Gene3D" id="3.30.460.10">
    <property type="entry name" value="Beta Polymerase, domain 2"/>
    <property type="match status" value="1"/>
</dbReference>
<reference evidence="20" key="1">
    <citation type="submission" date="2025-08" db="UniProtKB">
        <authorList>
            <consortium name="RefSeq"/>
        </authorList>
    </citation>
    <scope>IDENTIFICATION</scope>
</reference>
<dbReference type="InterPro" id="IPR007010">
    <property type="entry name" value="PolA_pol_RNA-bd_dom"/>
</dbReference>
<feature type="binding site" evidence="14">
    <location>
        <position position="119"/>
    </location>
    <ligand>
        <name>Mg(2+)</name>
        <dbReference type="ChEBI" id="CHEBI:18420"/>
        <label>2</label>
        <note>catalytic</note>
    </ligand>
</feature>
<dbReference type="InterPro" id="IPR007012">
    <property type="entry name" value="PolA_pol_cen_dom"/>
</dbReference>
<dbReference type="SUPFAM" id="SSF55003">
    <property type="entry name" value="PAP/Archaeal CCA-adding enzyme, C-terminal domain"/>
    <property type="match status" value="1"/>
</dbReference>
<evidence type="ECO:0000256" key="8">
    <source>
        <dbReference type="ARBA" id="ARBA00022840"/>
    </source>
</evidence>
<evidence type="ECO:0000256" key="9">
    <source>
        <dbReference type="ARBA" id="ARBA00022842"/>
    </source>
</evidence>
<dbReference type="FunFam" id="3.30.460.10:FF:000002">
    <property type="entry name" value="Poly(A) polymerase alpha, putative"/>
    <property type="match status" value="1"/>
</dbReference>
<feature type="binding site" evidence="13">
    <location>
        <begin position="250"/>
        <end position="251"/>
    </location>
    <ligand>
        <name>ATP</name>
        <dbReference type="ChEBI" id="CHEBI:30616"/>
    </ligand>
</feature>
<dbReference type="GO" id="GO:0006397">
    <property type="term" value="P:mRNA processing"/>
    <property type="evidence" value="ECO:0007669"/>
    <property type="project" value="UniProtKB-KW"/>
</dbReference>
<feature type="binding site" evidence="14">
    <location>
        <position position="117"/>
    </location>
    <ligand>
        <name>Mg(2+)</name>
        <dbReference type="ChEBI" id="CHEBI:18420"/>
        <label>1</label>
        <note>catalytic</note>
    </ligand>
</feature>
<evidence type="ECO:0000256" key="1">
    <source>
        <dbReference type="ARBA" id="ARBA00001936"/>
    </source>
</evidence>
<dbReference type="PIRSF" id="PIRSF018425">
    <property type="entry name" value="PolyA_polymerase"/>
    <property type="match status" value="1"/>
</dbReference>
<feature type="binding site" evidence="14">
    <location>
        <position position="171"/>
    </location>
    <ligand>
        <name>Mg(2+)</name>
        <dbReference type="ChEBI" id="CHEBI:18420"/>
        <label>2</label>
        <note>catalytic</note>
    </ligand>
</feature>
<comment type="function">
    <text evidence="12">Polymerase that creates the 3'-poly(A) tail of mRNA's.</text>
</comment>
<evidence type="ECO:0000256" key="12">
    <source>
        <dbReference type="PIRNR" id="PIRNR018425"/>
    </source>
</evidence>
<feature type="binding site" evidence="13">
    <location>
        <begin position="104"/>
        <end position="106"/>
    </location>
    <ligand>
        <name>ATP</name>
        <dbReference type="ChEBI" id="CHEBI:30616"/>
    </ligand>
</feature>
<keyword evidence="15" id="KW-1133">Transmembrane helix</keyword>
<dbReference type="Pfam" id="PF04928">
    <property type="entry name" value="PAP_central"/>
    <property type="match status" value="1"/>
</dbReference>
<feature type="binding site" evidence="13">
    <location>
        <position position="171"/>
    </location>
    <ligand>
        <name>ATP</name>
        <dbReference type="ChEBI" id="CHEBI:30616"/>
    </ligand>
</feature>
<feature type="transmembrane region" description="Helical" evidence="15">
    <location>
        <begin position="239"/>
        <end position="258"/>
    </location>
</feature>
<feature type="binding site" evidence="14">
    <location>
        <position position="119"/>
    </location>
    <ligand>
        <name>Mg(2+)</name>
        <dbReference type="ChEBI" id="CHEBI:18420"/>
        <label>1</label>
        <note>catalytic</note>
    </ligand>
</feature>
<feature type="domain" description="Poly(A) polymerase central" evidence="17">
    <location>
        <begin position="223"/>
        <end position="367"/>
    </location>
</feature>
<dbReference type="CDD" id="cd05402">
    <property type="entry name" value="NT_PAP_TUTase"/>
    <property type="match status" value="1"/>
</dbReference>
<comment type="subcellular location">
    <subcellularLocation>
        <location evidence="2 12">Nucleus</location>
    </subcellularLocation>
</comment>
<dbReference type="GeneID" id="105362483"/>
<protein>
    <recommendedName>
        <fullName evidence="12">Poly(A) polymerase</fullName>
        <ecNumber evidence="12">2.7.7.19</ecNumber>
    </recommendedName>
</protein>
<evidence type="ECO:0000256" key="5">
    <source>
        <dbReference type="ARBA" id="ARBA00022679"/>
    </source>
</evidence>
<keyword evidence="15" id="KW-0472">Membrane</keyword>
<evidence type="ECO:0000259" key="16">
    <source>
        <dbReference type="Pfam" id="PF04926"/>
    </source>
</evidence>
<dbReference type="Gene3D" id="3.30.70.590">
    <property type="entry name" value="Poly(A) polymerase predicted RNA binding domain"/>
    <property type="match status" value="1"/>
</dbReference>
<dbReference type="RefSeq" id="XP_011498242.1">
    <property type="nucleotide sequence ID" value="XM_011499940.1"/>
</dbReference>
<evidence type="ECO:0000256" key="10">
    <source>
        <dbReference type="ARBA" id="ARBA00023242"/>
    </source>
</evidence>
<dbReference type="GO" id="GO:0005524">
    <property type="term" value="F:ATP binding"/>
    <property type="evidence" value="ECO:0007669"/>
    <property type="project" value="UniProtKB-UniRule"/>
</dbReference>
<feature type="binding site" evidence="13">
    <location>
        <position position="241"/>
    </location>
    <ligand>
        <name>ATP</name>
        <dbReference type="ChEBI" id="CHEBI:30616"/>
    </ligand>
</feature>
<evidence type="ECO:0000256" key="2">
    <source>
        <dbReference type="ARBA" id="ARBA00004123"/>
    </source>
</evidence>
<dbReference type="InterPro" id="IPR048840">
    <property type="entry name" value="PolA_pol_NTPase"/>
</dbReference>
<dbReference type="Proteomes" id="UP000695007">
    <property type="component" value="Unplaced"/>
</dbReference>
<dbReference type="Pfam" id="PF04926">
    <property type="entry name" value="PAP_RNA-bind"/>
    <property type="match status" value="1"/>
</dbReference>
<name>A0AAJ7DVS7_9HYME</name>
<keyword evidence="7 12" id="KW-0547">Nucleotide-binding</keyword>
<gene>
    <name evidence="20" type="primary">LOC105362483</name>
</gene>
<evidence type="ECO:0000256" key="11">
    <source>
        <dbReference type="ARBA" id="ARBA00048830"/>
    </source>
</evidence>
<keyword evidence="4 12" id="KW-0507">mRNA processing</keyword>
<feature type="domain" description="Poly(A) polymerase RNA-binding" evidence="16">
    <location>
        <begin position="398"/>
        <end position="472"/>
    </location>
</feature>
<comment type="catalytic activity">
    <reaction evidence="11 12">
        <text>RNA(n) + ATP = RNA(n)-3'-adenine ribonucleotide + diphosphate</text>
        <dbReference type="Rhea" id="RHEA:11332"/>
        <dbReference type="Rhea" id="RHEA-COMP:14527"/>
        <dbReference type="Rhea" id="RHEA-COMP:17347"/>
        <dbReference type="ChEBI" id="CHEBI:30616"/>
        <dbReference type="ChEBI" id="CHEBI:33019"/>
        <dbReference type="ChEBI" id="CHEBI:140395"/>
        <dbReference type="ChEBI" id="CHEBI:173115"/>
        <dbReference type="EC" id="2.7.7.19"/>
    </reaction>
</comment>
<evidence type="ECO:0000256" key="3">
    <source>
        <dbReference type="ARBA" id="ARBA00010912"/>
    </source>
</evidence>
<feature type="domain" description="Poly(A) polymerase nucleotidyltransferase" evidence="18">
    <location>
        <begin position="29"/>
        <end position="218"/>
    </location>
</feature>
<evidence type="ECO:0000256" key="7">
    <source>
        <dbReference type="ARBA" id="ARBA00022741"/>
    </source>
</evidence>
<dbReference type="GO" id="GO:0031123">
    <property type="term" value="P:RNA 3'-end processing"/>
    <property type="evidence" value="ECO:0007669"/>
    <property type="project" value="InterPro"/>
</dbReference>
<comment type="cofactor">
    <cofactor evidence="14">
        <name>Mg(2+)</name>
        <dbReference type="ChEBI" id="CHEBI:18420"/>
    </cofactor>
    <text evidence="14">Binds 2 magnesium ions. Also active with manganese.</text>
</comment>
<dbReference type="FunFam" id="1.10.1410.10:FF:000001">
    <property type="entry name" value="Putative poly(A) polymerase gamma"/>
    <property type="match status" value="1"/>
</dbReference>
<keyword evidence="19" id="KW-1185">Reference proteome</keyword>
<dbReference type="PANTHER" id="PTHR10682">
    <property type="entry name" value="POLY A POLYMERASE"/>
    <property type="match status" value="1"/>
</dbReference>
<dbReference type="InterPro" id="IPR011068">
    <property type="entry name" value="NuclTrfase_I-like_C"/>
</dbReference>
<evidence type="ECO:0000256" key="4">
    <source>
        <dbReference type="ARBA" id="ARBA00022664"/>
    </source>
</evidence>
<dbReference type="GO" id="GO:0046872">
    <property type="term" value="F:metal ion binding"/>
    <property type="evidence" value="ECO:0007669"/>
    <property type="project" value="UniProtKB-KW"/>
</dbReference>
<keyword evidence="10 12" id="KW-0539">Nucleus</keyword>
<dbReference type="InterPro" id="IPR043519">
    <property type="entry name" value="NT_sf"/>
</dbReference>
<dbReference type="Gene3D" id="1.10.1410.10">
    <property type="match status" value="1"/>
</dbReference>
<proteinExistence type="inferred from homology"/>
<evidence type="ECO:0000259" key="17">
    <source>
        <dbReference type="Pfam" id="PF04928"/>
    </source>
</evidence>
<evidence type="ECO:0000256" key="6">
    <source>
        <dbReference type="ARBA" id="ARBA00022723"/>
    </source>
</evidence>
<evidence type="ECO:0000259" key="18">
    <source>
        <dbReference type="Pfam" id="PF20750"/>
    </source>
</evidence>
<dbReference type="GO" id="GO:0005634">
    <property type="term" value="C:nucleus"/>
    <property type="evidence" value="ECO:0007669"/>
    <property type="project" value="UniProtKB-SubCell"/>
</dbReference>
<comment type="cofactor">
    <cofactor evidence="1">
        <name>Mn(2+)</name>
        <dbReference type="ChEBI" id="CHEBI:29035"/>
    </cofactor>
</comment>
<dbReference type="GO" id="GO:0003723">
    <property type="term" value="F:RNA binding"/>
    <property type="evidence" value="ECO:0007669"/>
    <property type="project" value="UniProtKB-UniRule"/>
</dbReference>
<comment type="similarity">
    <text evidence="3 12">Belongs to the poly(A) polymerase family.</text>
</comment>
<evidence type="ECO:0000256" key="15">
    <source>
        <dbReference type="SAM" id="Phobius"/>
    </source>
</evidence>
<feature type="binding site" evidence="14">
    <location>
        <position position="117"/>
    </location>
    <ligand>
        <name>Mg(2+)</name>
        <dbReference type="ChEBI" id="CHEBI:18420"/>
        <label>2</label>
        <note>catalytic</note>
    </ligand>
</feature>
<evidence type="ECO:0000313" key="20">
    <source>
        <dbReference type="RefSeq" id="XP_011498242.1"/>
    </source>
</evidence>
<evidence type="ECO:0000256" key="13">
    <source>
        <dbReference type="PIRSR" id="PIRSR018425-1"/>
    </source>
</evidence>
<dbReference type="AlphaFoldDB" id="A0AAJ7DVS7"/>
<organism evidence="19 20">
    <name type="scientific">Ceratosolen solmsi marchali</name>
    <dbReference type="NCBI Taxonomy" id="326594"/>
    <lineage>
        <taxon>Eukaryota</taxon>
        <taxon>Metazoa</taxon>
        <taxon>Ecdysozoa</taxon>
        <taxon>Arthropoda</taxon>
        <taxon>Hexapoda</taxon>
        <taxon>Insecta</taxon>
        <taxon>Pterygota</taxon>
        <taxon>Neoptera</taxon>
        <taxon>Endopterygota</taxon>
        <taxon>Hymenoptera</taxon>
        <taxon>Apocrita</taxon>
        <taxon>Proctotrupomorpha</taxon>
        <taxon>Chalcidoidea</taxon>
        <taxon>Agaonidae</taxon>
        <taxon>Agaoninae</taxon>
        <taxon>Ceratosolen</taxon>
    </lineage>
</organism>
<dbReference type="GO" id="GO:1990817">
    <property type="term" value="F:poly(A) RNA polymerase activity"/>
    <property type="evidence" value="ECO:0007669"/>
    <property type="project" value="UniProtKB-UniRule"/>
</dbReference>
<dbReference type="InterPro" id="IPR014492">
    <property type="entry name" value="PolyA_polymerase"/>
</dbReference>
<keyword evidence="8 12" id="KW-0067">ATP-binding</keyword>
<dbReference type="SUPFAM" id="SSF81631">
    <property type="entry name" value="PAP/OAS1 substrate-binding domain"/>
    <property type="match status" value="1"/>
</dbReference>
<keyword evidence="9 14" id="KW-0460">Magnesium</keyword>
<accession>A0AAJ7DVS7</accession>
<feature type="binding site" evidence="13">
    <location>
        <begin position="117"/>
        <end position="119"/>
    </location>
    <ligand>
        <name>ATP</name>
        <dbReference type="ChEBI" id="CHEBI:30616"/>
    </ligand>
</feature>
<evidence type="ECO:0000313" key="19">
    <source>
        <dbReference type="Proteomes" id="UP000695007"/>
    </source>
</evidence>
<dbReference type="EC" id="2.7.7.19" evidence="12"/>
<keyword evidence="5 12" id="KW-0808">Transferase</keyword>
<dbReference type="Pfam" id="PF20750">
    <property type="entry name" value="PAP_NTPase"/>
    <property type="match status" value="1"/>
</dbReference>
<keyword evidence="15" id="KW-0812">Transmembrane</keyword>